<evidence type="ECO:0000256" key="1">
    <source>
        <dbReference type="SAM" id="MobiDB-lite"/>
    </source>
</evidence>
<sequence length="341" mass="34866">MTSPTPVRRPAPTPPPPAPARSPLVLLTGVVLSILAGSCLAVQSRFNGTLGRTMGDPYLAALVSFGIGCAVLLVGSVLLPAGRRGAARLPGVLRTGRIRWWYFLAGVFGAYLVIAQTLTTALLGVSVFILGLVVGQSLGGMLVDRWGIGPGGMQPLSRYRVLGTVLILAAVAVAMVPRFSAGSLHMSTPALVGAVALPVLAGVLNTAQTAWNAHIAAATGTPITSTLTNFAAGTVALVIVAGVARWLTRPGPVQWPHDWWLYTGGILGIVFVAAGAVLARHVGVLQTSLGLVTGMLLGALVLDVAVPTAATVVTPVTVAGTLATLVGLVVVTLPWGSRRRS</sequence>
<dbReference type="RefSeq" id="WP_162229576.1">
    <property type="nucleotide sequence ID" value="NZ_WMHZ01000010.1"/>
</dbReference>
<dbReference type="EMBL" id="WMHZ01000010">
    <property type="protein sequence ID" value="NDO78209.1"/>
    <property type="molecule type" value="Genomic_DNA"/>
</dbReference>
<proteinExistence type="predicted"/>
<evidence type="ECO:0000313" key="3">
    <source>
        <dbReference type="EMBL" id="NDO78209.1"/>
    </source>
</evidence>
<protein>
    <submittedName>
        <fullName evidence="3">EamA-like transporter family protein</fullName>
    </submittedName>
</protein>
<feature type="compositionally biased region" description="Pro residues" evidence="1">
    <location>
        <begin position="7"/>
        <end position="20"/>
    </location>
</feature>
<feature type="transmembrane region" description="Helical" evidence="2">
    <location>
        <begin position="316"/>
        <end position="336"/>
    </location>
</feature>
<feature type="transmembrane region" description="Helical" evidence="2">
    <location>
        <begin position="227"/>
        <end position="247"/>
    </location>
</feature>
<evidence type="ECO:0000313" key="4">
    <source>
        <dbReference type="Proteomes" id="UP000471026"/>
    </source>
</evidence>
<keyword evidence="2" id="KW-0812">Transmembrane</keyword>
<feature type="transmembrane region" description="Helical" evidence="2">
    <location>
        <begin position="259"/>
        <end position="279"/>
    </location>
</feature>
<organism evidence="3 4">
    <name type="scientific">Kocuria marina subsp. indica</name>
    <dbReference type="NCBI Taxonomy" id="1049583"/>
    <lineage>
        <taxon>Bacteria</taxon>
        <taxon>Bacillati</taxon>
        <taxon>Actinomycetota</taxon>
        <taxon>Actinomycetes</taxon>
        <taxon>Micrococcales</taxon>
        <taxon>Micrococcaceae</taxon>
        <taxon>Kocuria</taxon>
    </lineage>
</organism>
<keyword evidence="2" id="KW-1133">Transmembrane helix</keyword>
<feature type="transmembrane region" description="Helical" evidence="2">
    <location>
        <begin position="57"/>
        <end position="79"/>
    </location>
</feature>
<comment type="caution">
    <text evidence="3">The sequence shown here is derived from an EMBL/GenBank/DDBJ whole genome shotgun (WGS) entry which is preliminary data.</text>
</comment>
<feature type="transmembrane region" description="Helical" evidence="2">
    <location>
        <begin position="125"/>
        <end position="147"/>
    </location>
</feature>
<dbReference type="AlphaFoldDB" id="A0A6N9QYG4"/>
<dbReference type="PANTHER" id="PTHR34821">
    <property type="entry name" value="INNER MEMBRANE PROTEIN YDCZ"/>
    <property type="match status" value="1"/>
</dbReference>
<feature type="region of interest" description="Disordered" evidence="1">
    <location>
        <begin position="1"/>
        <end position="20"/>
    </location>
</feature>
<dbReference type="InterPro" id="IPR006750">
    <property type="entry name" value="YdcZ"/>
</dbReference>
<name>A0A6N9QYG4_9MICC</name>
<feature type="transmembrane region" description="Helical" evidence="2">
    <location>
        <begin position="186"/>
        <end position="207"/>
    </location>
</feature>
<feature type="transmembrane region" description="Helical" evidence="2">
    <location>
        <begin position="159"/>
        <end position="180"/>
    </location>
</feature>
<dbReference type="PANTHER" id="PTHR34821:SF2">
    <property type="entry name" value="INNER MEMBRANE PROTEIN YDCZ"/>
    <property type="match status" value="1"/>
</dbReference>
<keyword evidence="2" id="KW-0472">Membrane</keyword>
<feature type="transmembrane region" description="Helical" evidence="2">
    <location>
        <begin position="100"/>
        <end position="119"/>
    </location>
</feature>
<dbReference type="Proteomes" id="UP000471026">
    <property type="component" value="Unassembled WGS sequence"/>
</dbReference>
<accession>A0A6N9QYG4</accession>
<dbReference type="Pfam" id="PF04657">
    <property type="entry name" value="DMT_YdcZ"/>
    <property type="match status" value="2"/>
</dbReference>
<feature type="transmembrane region" description="Helical" evidence="2">
    <location>
        <begin position="291"/>
        <end position="310"/>
    </location>
</feature>
<evidence type="ECO:0000256" key="2">
    <source>
        <dbReference type="SAM" id="Phobius"/>
    </source>
</evidence>
<dbReference type="GO" id="GO:0005886">
    <property type="term" value="C:plasma membrane"/>
    <property type="evidence" value="ECO:0007669"/>
    <property type="project" value="TreeGrafter"/>
</dbReference>
<gene>
    <name evidence="3" type="ORF">GKZ75_08230</name>
</gene>
<reference evidence="3 4" key="1">
    <citation type="submission" date="2019-11" db="EMBL/GenBank/DDBJ databases">
        <title>Draft genome sequence of Kocuria indica DP-K7, a methyl red degrading Actinobacterium.</title>
        <authorList>
            <person name="Kumaran S."/>
            <person name="Tischler D."/>
            <person name="Ngo A.C.R."/>
            <person name="Schultes F."/>
        </authorList>
    </citation>
    <scope>NUCLEOTIDE SEQUENCE [LARGE SCALE GENOMIC DNA]</scope>
    <source>
        <strain evidence="3 4">DP-K7</strain>
    </source>
</reference>